<proteinExistence type="predicted"/>
<dbReference type="EMBL" id="NNAY01000075">
    <property type="protein sequence ID" value="OXU31240.1"/>
    <property type="molecule type" value="Genomic_DNA"/>
</dbReference>
<dbReference type="InterPro" id="IPR031961">
    <property type="entry name" value="DUF4780"/>
</dbReference>
<organism evidence="2 3">
    <name type="scientific">Trichomalopsis sarcophagae</name>
    <dbReference type="NCBI Taxonomy" id="543379"/>
    <lineage>
        <taxon>Eukaryota</taxon>
        <taxon>Metazoa</taxon>
        <taxon>Ecdysozoa</taxon>
        <taxon>Arthropoda</taxon>
        <taxon>Hexapoda</taxon>
        <taxon>Insecta</taxon>
        <taxon>Pterygota</taxon>
        <taxon>Neoptera</taxon>
        <taxon>Endopterygota</taxon>
        <taxon>Hymenoptera</taxon>
        <taxon>Apocrita</taxon>
        <taxon>Proctotrupomorpha</taxon>
        <taxon>Chalcidoidea</taxon>
        <taxon>Pteromalidae</taxon>
        <taxon>Pteromalinae</taxon>
        <taxon>Trichomalopsis</taxon>
    </lineage>
</organism>
<feature type="domain" description="DUF4780" evidence="1">
    <location>
        <begin position="8"/>
        <end position="98"/>
    </location>
</feature>
<dbReference type="AlphaFoldDB" id="A0A232FL53"/>
<evidence type="ECO:0000313" key="2">
    <source>
        <dbReference type="EMBL" id="OXU31240.1"/>
    </source>
</evidence>
<dbReference type="Pfam" id="PF16012">
    <property type="entry name" value="DUF4780"/>
    <property type="match status" value="1"/>
</dbReference>
<evidence type="ECO:0000313" key="3">
    <source>
        <dbReference type="Proteomes" id="UP000215335"/>
    </source>
</evidence>
<reference evidence="2 3" key="1">
    <citation type="journal article" date="2017" name="Curr. Biol.">
        <title>The Evolution of Venom by Co-option of Single-Copy Genes.</title>
        <authorList>
            <person name="Martinson E.O."/>
            <person name="Mrinalini"/>
            <person name="Kelkar Y.D."/>
            <person name="Chang C.H."/>
            <person name="Werren J.H."/>
        </authorList>
    </citation>
    <scope>NUCLEOTIDE SEQUENCE [LARGE SCALE GENOMIC DNA]</scope>
    <source>
        <strain evidence="2 3">Alberta</strain>
        <tissue evidence="2">Whole body</tissue>
    </source>
</reference>
<gene>
    <name evidence="2" type="ORF">TSAR_014774</name>
</gene>
<sequence>MDRGPSSIVVVSNTFSRNWMEEIIPRLRPWEDTKLLMVGMSKLQKPRRATLRVPGNRLEPRVILSRLSHRHLDQLISRWRVLSTEKCTWEAGRDKSFKSTQTHQKDTVALHALIAKNPWDFSMAALAILRRPIT</sequence>
<accession>A0A232FL53</accession>
<dbReference type="OrthoDB" id="7701458at2759"/>
<protein>
    <recommendedName>
        <fullName evidence="1">DUF4780 domain-containing protein</fullName>
    </recommendedName>
</protein>
<evidence type="ECO:0000259" key="1">
    <source>
        <dbReference type="Pfam" id="PF16012"/>
    </source>
</evidence>
<dbReference type="Proteomes" id="UP000215335">
    <property type="component" value="Unassembled WGS sequence"/>
</dbReference>
<comment type="caution">
    <text evidence="2">The sequence shown here is derived from an EMBL/GenBank/DDBJ whole genome shotgun (WGS) entry which is preliminary data.</text>
</comment>
<keyword evidence="3" id="KW-1185">Reference proteome</keyword>
<name>A0A232FL53_9HYME</name>